<organism evidence="1 2">
    <name type="scientific">Cellulomonas xylanilytica</name>
    <dbReference type="NCBI Taxonomy" id="233583"/>
    <lineage>
        <taxon>Bacteria</taxon>
        <taxon>Bacillati</taxon>
        <taxon>Actinomycetota</taxon>
        <taxon>Actinomycetes</taxon>
        <taxon>Micrococcales</taxon>
        <taxon>Cellulomonadaceae</taxon>
        <taxon>Cellulomonas</taxon>
    </lineage>
</organism>
<dbReference type="Proteomes" id="UP000321118">
    <property type="component" value="Unassembled WGS sequence"/>
</dbReference>
<gene>
    <name evidence="1" type="ORF">CXY01_15930</name>
</gene>
<proteinExistence type="predicted"/>
<sequence>MDGIRTVRVDEHASVRVRGITPPTSALFLSGGSPVRTTGGGTLVRGSEQVARSVGGIGPSVRRRDA</sequence>
<accession>A0A510V2F1</accession>
<keyword evidence="2" id="KW-1185">Reference proteome</keyword>
<evidence type="ECO:0000313" key="2">
    <source>
        <dbReference type="Proteomes" id="UP000321118"/>
    </source>
</evidence>
<comment type="caution">
    <text evidence="1">The sequence shown here is derived from an EMBL/GenBank/DDBJ whole genome shotgun (WGS) entry which is preliminary data.</text>
</comment>
<dbReference type="EMBL" id="BJUB01000004">
    <property type="protein sequence ID" value="GEK21073.1"/>
    <property type="molecule type" value="Genomic_DNA"/>
</dbReference>
<dbReference type="AlphaFoldDB" id="A0A510V2F1"/>
<name>A0A510V2F1_9CELL</name>
<evidence type="ECO:0000313" key="1">
    <source>
        <dbReference type="EMBL" id="GEK21073.1"/>
    </source>
</evidence>
<reference evidence="1 2" key="1">
    <citation type="submission" date="2019-07" db="EMBL/GenBank/DDBJ databases">
        <title>Whole genome shotgun sequence of Cellulomonas xylanilytica NBRC 101102.</title>
        <authorList>
            <person name="Hosoyama A."/>
            <person name="Uohara A."/>
            <person name="Ohji S."/>
            <person name="Ichikawa N."/>
        </authorList>
    </citation>
    <scope>NUCLEOTIDE SEQUENCE [LARGE SCALE GENOMIC DNA]</scope>
    <source>
        <strain evidence="1 2">NBRC 101102</strain>
    </source>
</reference>
<protein>
    <submittedName>
        <fullName evidence="1">Uncharacterized protein</fullName>
    </submittedName>
</protein>